<dbReference type="InterPro" id="IPR002302">
    <property type="entry name" value="Leu-tRNA-ligase"/>
</dbReference>
<dbReference type="EMBL" id="JAGVWC010000005">
    <property type="protein sequence ID" value="MBS3061040.1"/>
    <property type="molecule type" value="Genomic_DNA"/>
</dbReference>
<evidence type="ECO:0000259" key="13">
    <source>
        <dbReference type="Pfam" id="PF09334"/>
    </source>
</evidence>
<dbReference type="EC" id="6.1.1.4" evidence="2 9"/>
<feature type="domain" description="Methionyl/Leucyl tRNA synthetase" evidence="13">
    <location>
        <begin position="39"/>
        <end position="179"/>
    </location>
</feature>
<evidence type="ECO:0000256" key="6">
    <source>
        <dbReference type="ARBA" id="ARBA00022917"/>
    </source>
</evidence>
<feature type="domain" description="Methionyl/Valyl/Leucyl/Isoleucyl-tRNA synthetase anticodon-binding" evidence="12">
    <location>
        <begin position="652"/>
        <end position="778"/>
    </location>
</feature>
<feature type="domain" description="Aminoacyl-tRNA synthetase class Ia" evidence="11">
    <location>
        <begin position="416"/>
        <end position="616"/>
    </location>
</feature>
<dbReference type="SUPFAM" id="SSF47323">
    <property type="entry name" value="Anticodon-binding domain of a subclass of class I aminoacyl-tRNA synthetases"/>
    <property type="match status" value="1"/>
</dbReference>
<evidence type="ECO:0000256" key="7">
    <source>
        <dbReference type="ARBA" id="ARBA00023146"/>
    </source>
</evidence>
<dbReference type="InterPro" id="IPR001412">
    <property type="entry name" value="aa-tRNA-synth_I_CS"/>
</dbReference>
<dbReference type="InterPro" id="IPR002300">
    <property type="entry name" value="aa-tRNA-synth_Ia"/>
</dbReference>
<dbReference type="InterPro" id="IPR009080">
    <property type="entry name" value="tRNAsynth_Ia_anticodon-bd"/>
</dbReference>
<dbReference type="PANTHER" id="PTHR43740:SF2">
    <property type="entry name" value="LEUCINE--TRNA LIGASE, MITOCHONDRIAL"/>
    <property type="match status" value="1"/>
</dbReference>
<evidence type="ECO:0000313" key="15">
    <source>
        <dbReference type="EMBL" id="MBS3061040.1"/>
    </source>
</evidence>
<dbReference type="GO" id="GO:0002161">
    <property type="term" value="F:aminoacyl-tRNA deacylase activity"/>
    <property type="evidence" value="ECO:0007669"/>
    <property type="project" value="InterPro"/>
</dbReference>
<dbReference type="Gene3D" id="1.10.10.720">
    <property type="entry name" value="leucyl-tRNA synthetase"/>
    <property type="match status" value="1"/>
</dbReference>
<evidence type="ECO:0000259" key="11">
    <source>
        <dbReference type="Pfam" id="PF00133"/>
    </source>
</evidence>
<comment type="catalytic activity">
    <reaction evidence="8">
        <text>tRNA(Leu) + L-leucine + ATP = L-leucyl-tRNA(Leu) + AMP + diphosphate</text>
        <dbReference type="Rhea" id="RHEA:11688"/>
        <dbReference type="Rhea" id="RHEA-COMP:9613"/>
        <dbReference type="Rhea" id="RHEA-COMP:9622"/>
        <dbReference type="ChEBI" id="CHEBI:30616"/>
        <dbReference type="ChEBI" id="CHEBI:33019"/>
        <dbReference type="ChEBI" id="CHEBI:57427"/>
        <dbReference type="ChEBI" id="CHEBI:78442"/>
        <dbReference type="ChEBI" id="CHEBI:78494"/>
        <dbReference type="ChEBI" id="CHEBI:456215"/>
        <dbReference type="EC" id="6.1.1.4"/>
    </reaction>
</comment>
<dbReference type="FunFam" id="1.10.730.10:FF:000002">
    <property type="entry name" value="Leucine--tRNA ligase"/>
    <property type="match status" value="1"/>
</dbReference>
<dbReference type="Gene3D" id="3.30.2320.20">
    <property type="entry name" value="Class I aminoacyl-tRNA synthetases (RS)"/>
    <property type="match status" value="1"/>
</dbReference>
<dbReference type="GO" id="GO:0005737">
    <property type="term" value="C:cytoplasm"/>
    <property type="evidence" value="ECO:0007669"/>
    <property type="project" value="UniProtKB-UniRule"/>
</dbReference>
<keyword evidence="6 10" id="KW-0648">Protein biosynthesis</keyword>
<keyword evidence="3 10" id="KW-0436">Ligase</keyword>
<organism evidence="15 16">
    <name type="scientific">Candidatus Iainarchaeum sp</name>
    <dbReference type="NCBI Taxonomy" id="3101447"/>
    <lineage>
        <taxon>Archaea</taxon>
        <taxon>Candidatus Iainarchaeota</taxon>
        <taxon>Candidatus Iainarchaeia</taxon>
        <taxon>Candidatus Iainarchaeales</taxon>
        <taxon>Candidatus Iainarchaeaceae</taxon>
        <taxon>Candidatus Iainarchaeum</taxon>
    </lineage>
</organism>
<dbReference type="Gene3D" id="3.40.50.620">
    <property type="entry name" value="HUPs"/>
    <property type="match status" value="2"/>
</dbReference>
<dbReference type="SUPFAM" id="SSF52374">
    <property type="entry name" value="Nucleotidylyl transferase"/>
    <property type="match status" value="1"/>
</dbReference>
<comment type="similarity">
    <text evidence="1 10">Belongs to the class-I aminoacyl-tRNA synthetase family.</text>
</comment>
<keyword evidence="7 10" id="KW-0030">Aminoacyl-tRNA synthetase</keyword>
<dbReference type="PROSITE" id="PS00178">
    <property type="entry name" value="AA_TRNA_LIGASE_I"/>
    <property type="match status" value="1"/>
</dbReference>
<dbReference type="Pfam" id="PF09334">
    <property type="entry name" value="tRNA-synt_1g"/>
    <property type="match status" value="1"/>
</dbReference>
<dbReference type="Pfam" id="PF13603">
    <property type="entry name" value="tRNA-synt_1_2"/>
    <property type="match status" value="1"/>
</dbReference>
<dbReference type="SUPFAM" id="SSF50677">
    <property type="entry name" value="ValRS/IleRS/LeuRS editing domain"/>
    <property type="match status" value="1"/>
</dbReference>
<evidence type="ECO:0000256" key="4">
    <source>
        <dbReference type="ARBA" id="ARBA00022741"/>
    </source>
</evidence>
<protein>
    <recommendedName>
        <fullName evidence="2 9">Leucine--tRNA ligase</fullName>
        <ecNumber evidence="2 9">6.1.1.4</ecNumber>
    </recommendedName>
</protein>
<reference evidence="15" key="1">
    <citation type="submission" date="2021-03" db="EMBL/GenBank/DDBJ databases">
        <authorList>
            <person name="Jaffe A."/>
        </authorList>
    </citation>
    <scope>NUCLEOTIDE SEQUENCE</scope>
    <source>
        <strain evidence="15">RIFCSPLOWO2_01_FULL_AR10_48_17</strain>
    </source>
</reference>
<comment type="caution">
    <text evidence="15">The sequence shown here is derived from an EMBL/GenBank/DDBJ whole genome shotgun (WGS) entry which is preliminary data.</text>
</comment>
<evidence type="ECO:0000256" key="2">
    <source>
        <dbReference type="ARBA" id="ARBA00013164"/>
    </source>
</evidence>
<dbReference type="InterPro" id="IPR013155">
    <property type="entry name" value="M/V/L/I-tRNA-synth_anticd-bd"/>
</dbReference>
<dbReference type="FunFam" id="3.40.50.620:FF:000003">
    <property type="entry name" value="Leucine--tRNA ligase"/>
    <property type="match status" value="1"/>
</dbReference>
<dbReference type="Pfam" id="PF00133">
    <property type="entry name" value="tRNA-synt_1"/>
    <property type="match status" value="1"/>
</dbReference>
<evidence type="ECO:0000256" key="3">
    <source>
        <dbReference type="ARBA" id="ARBA00022598"/>
    </source>
</evidence>
<dbReference type="InterPro" id="IPR015413">
    <property type="entry name" value="Methionyl/Leucyl_tRNA_Synth"/>
</dbReference>
<sequence>MTYDYKKIESHWQKKWSNAQIYKAQTDPKKPKFYCLEMFPYPSGKLHMGHVRNYALGDTFARFKRMQGFNVLYPMGYDAMGLPAENAAIKNNAHPANWTQSKIKEMKTQQQQMGFSYDWNREIATCNPEYYHWNQWIFLKMYEKGLVERKSATSNWCPNCQTVLANEQVIDGKCWRCGTVVEQKTFEQWFLKITAYADQLLNGLETLPGWPERVKTMQKNWIGKSHGVDVYFKLEGTNQILSTYTTRCDTLYSVTFLAIAPEHPMIPELVAGTGLEEEVRYFINETKKQAALDRENEEKEKFGVFTGRYAINPVNQERVPIFVANFALMYGSGIVMCDAHDKRDFRFARKYDIPLKFVISPNGKPIEPANYNDAFTDDGILFNSGAFSGQNNRDALPKMADWLEKNNMGKKKINYKLRDWLISRQRYWGTPIPIVYCAKCGPQPVSEKDLPIQLPNDVKFTGEGNPLAKSNSFVNTKCPKCHGPAKRETDTMDTFIDSSWYYYRFTTPNEKTKPFDPKEASYWMPVDQYIGGIEHAILHLLYARFFNKFLHDIGLTQINEPFANLFTQGMVLNQGRVMSKSAGNGVDPSDIIEKFGADTCHAYILHVASPEKELEWSDAGVYKEFETLKRIFEFVTEKKTKKNEKTQHNHNDRLMTSRIHSTIRQSTEDMNQFLPNKHLNNTYQLLFWLEKYASETPDSKILAEGTKTLVQLTAPFAPHMGEELWKTLGEKEFLATAPWPTFNPQMIDASAEAGQAELEQTLTDIRQIQQLAKIEKPKKITIFVSPQWKWEAMKVVKKAVPDKPDFGAALKALFASEYKKYGKELEAFAKPAVKAAKEFDPTLTINETHLFLENKNQIEKEFDCTIEVIPAETSSNPKAKNAFPLKPAILIE</sequence>
<keyword evidence="5 10" id="KW-0067">ATP-binding</keyword>
<evidence type="ECO:0000256" key="8">
    <source>
        <dbReference type="ARBA" id="ARBA00047469"/>
    </source>
</evidence>
<dbReference type="HAMAP" id="MF_00049_B">
    <property type="entry name" value="Leu_tRNA_synth_B"/>
    <property type="match status" value="1"/>
</dbReference>
<keyword evidence="4 10" id="KW-0547">Nucleotide-binding</keyword>
<dbReference type="PRINTS" id="PR00985">
    <property type="entry name" value="TRNASYNTHLEU"/>
</dbReference>
<dbReference type="Pfam" id="PF08264">
    <property type="entry name" value="Anticodon_1"/>
    <property type="match status" value="1"/>
</dbReference>
<reference evidence="15" key="2">
    <citation type="submission" date="2021-05" db="EMBL/GenBank/DDBJ databases">
        <title>Protein family content uncovers lineage relationships and bacterial pathway maintenance mechanisms in DPANN archaea.</title>
        <authorList>
            <person name="Castelle C.J."/>
            <person name="Meheust R."/>
            <person name="Jaffe A.L."/>
            <person name="Seitz K."/>
            <person name="Gong X."/>
            <person name="Baker B.J."/>
            <person name="Banfield J.F."/>
        </authorList>
    </citation>
    <scope>NUCLEOTIDE SEQUENCE</scope>
    <source>
        <strain evidence="15">RIFCSPLOWO2_01_FULL_AR10_48_17</strain>
    </source>
</reference>
<dbReference type="InterPro" id="IPR025709">
    <property type="entry name" value="Leu_tRNA-synth_edit"/>
</dbReference>
<dbReference type="CDD" id="cd00812">
    <property type="entry name" value="LeuRS_core"/>
    <property type="match status" value="1"/>
</dbReference>
<dbReference type="GO" id="GO:0004823">
    <property type="term" value="F:leucine-tRNA ligase activity"/>
    <property type="evidence" value="ECO:0007669"/>
    <property type="project" value="UniProtKB-UniRule"/>
</dbReference>
<evidence type="ECO:0000313" key="16">
    <source>
        <dbReference type="Proteomes" id="UP000675968"/>
    </source>
</evidence>
<dbReference type="GO" id="GO:0006429">
    <property type="term" value="P:leucyl-tRNA aminoacylation"/>
    <property type="evidence" value="ECO:0007669"/>
    <property type="project" value="UniProtKB-UniRule"/>
</dbReference>
<evidence type="ECO:0000259" key="12">
    <source>
        <dbReference type="Pfam" id="PF08264"/>
    </source>
</evidence>
<dbReference type="InterPro" id="IPR014729">
    <property type="entry name" value="Rossmann-like_a/b/a_fold"/>
</dbReference>
<evidence type="ECO:0000256" key="10">
    <source>
        <dbReference type="RuleBase" id="RU363035"/>
    </source>
</evidence>
<dbReference type="NCBIfam" id="TIGR00396">
    <property type="entry name" value="leuS_bact"/>
    <property type="match status" value="1"/>
</dbReference>
<dbReference type="AlphaFoldDB" id="A0A8T4L8D9"/>
<dbReference type="Gene3D" id="1.10.730.10">
    <property type="entry name" value="Isoleucyl-tRNA Synthetase, Domain 1"/>
    <property type="match status" value="2"/>
</dbReference>
<evidence type="ECO:0000256" key="1">
    <source>
        <dbReference type="ARBA" id="ARBA00005594"/>
    </source>
</evidence>
<name>A0A8T4L8D9_9ARCH</name>
<feature type="domain" description="Leucyl-tRNA synthetase editing" evidence="14">
    <location>
        <begin position="219"/>
        <end position="404"/>
    </location>
</feature>
<dbReference type="Proteomes" id="UP000675968">
    <property type="component" value="Unassembled WGS sequence"/>
</dbReference>
<evidence type="ECO:0000259" key="14">
    <source>
        <dbReference type="Pfam" id="PF13603"/>
    </source>
</evidence>
<evidence type="ECO:0000256" key="5">
    <source>
        <dbReference type="ARBA" id="ARBA00022840"/>
    </source>
</evidence>
<dbReference type="FunFam" id="3.40.50.620:FF:000100">
    <property type="entry name" value="probable leucine--tRNA ligase, mitochondrial"/>
    <property type="match status" value="1"/>
</dbReference>
<accession>A0A8T4L8D9</accession>
<proteinExistence type="inferred from homology"/>
<dbReference type="PANTHER" id="PTHR43740">
    <property type="entry name" value="LEUCYL-TRNA SYNTHETASE"/>
    <property type="match status" value="1"/>
</dbReference>
<dbReference type="InterPro" id="IPR009008">
    <property type="entry name" value="Val/Leu/Ile-tRNA-synth_edit"/>
</dbReference>
<gene>
    <name evidence="15" type="primary">leuS</name>
    <name evidence="15" type="ORF">J4215_00490</name>
</gene>
<evidence type="ECO:0000256" key="9">
    <source>
        <dbReference type="NCBIfam" id="TIGR00396"/>
    </source>
</evidence>
<dbReference type="GO" id="GO:0005524">
    <property type="term" value="F:ATP binding"/>
    <property type="evidence" value="ECO:0007669"/>
    <property type="project" value="UniProtKB-KW"/>
</dbReference>